<feature type="domain" description="AIP/AIPL N-terminal FKBP-type PPIase" evidence="5">
    <location>
        <begin position="31"/>
        <end position="165"/>
    </location>
</feature>
<dbReference type="STRING" id="10195.A0A3M7T989"/>
<evidence type="ECO:0000313" key="7">
    <source>
        <dbReference type="Proteomes" id="UP000276133"/>
    </source>
</evidence>
<dbReference type="InterPro" id="IPR056277">
    <property type="entry name" value="PPIase_AIP"/>
</dbReference>
<dbReference type="InterPro" id="IPR039663">
    <property type="entry name" value="AIP/AIPL1/TTC9"/>
</dbReference>
<dbReference type="Proteomes" id="UP000276133">
    <property type="component" value="Unassembled WGS sequence"/>
</dbReference>
<keyword evidence="2" id="KW-0963">Cytoplasm</keyword>
<dbReference type="SMART" id="SM00028">
    <property type="entry name" value="TPR"/>
    <property type="match status" value="3"/>
</dbReference>
<dbReference type="AlphaFoldDB" id="A0A3M7T989"/>
<dbReference type="PANTHER" id="PTHR11242:SF0">
    <property type="entry name" value="TPR_REGION DOMAIN-CONTAINING PROTEIN"/>
    <property type="match status" value="1"/>
</dbReference>
<comment type="subcellular location">
    <subcellularLocation>
        <location evidence="1">Cytoplasm</location>
    </subcellularLocation>
</comment>
<dbReference type="Gene3D" id="1.25.40.10">
    <property type="entry name" value="Tetratricopeptide repeat domain"/>
    <property type="match status" value="1"/>
</dbReference>
<dbReference type="Pfam" id="PF23322">
    <property type="entry name" value="PPIase_AIP"/>
    <property type="match status" value="1"/>
</dbReference>
<evidence type="ECO:0000313" key="6">
    <source>
        <dbReference type="EMBL" id="RNA44535.1"/>
    </source>
</evidence>
<evidence type="ECO:0000256" key="2">
    <source>
        <dbReference type="ARBA" id="ARBA00022490"/>
    </source>
</evidence>
<dbReference type="InterPro" id="IPR011990">
    <property type="entry name" value="TPR-like_helical_dom_sf"/>
</dbReference>
<name>A0A3M7T989_BRAPC</name>
<dbReference type="SUPFAM" id="SSF54534">
    <property type="entry name" value="FKBP-like"/>
    <property type="match status" value="1"/>
</dbReference>
<dbReference type="EMBL" id="REGN01000091">
    <property type="protein sequence ID" value="RNA44535.1"/>
    <property type="molecule type" value="Genomic_DNA"/>
</dbReference>
<evidence type="ECO:0000256" key="1">
    <source>
        <dbReference type="ARBA" id="ARBA00004496"/>
    </source>
</evidence>
<keyword evidence="7" id="KW-1185">Reference proteome</keyword>
<protein>
    <submittedName>
        <fullName evidence="6">AH receptor-interacting</fullName>
    </submittedName>
</protein>
<keyword evidence="6" id="KW-0675">Receptor</keyword>
<keyword evidence="3" id="KW-0677">Repeat</keyword>
<dbReference type="FunFam" id="1.25.40.10:FF:000052">
    <property type="entry name" value="Aryl-hydrocarbon-interacting protein-like 1"/>
    <property type="match status" value="1"/>
</dbReference>
<dbReference type="Gene3D" id="3.10.50.40">
    <property type="match status" value="1"/>
</dbReference>
<dbReference type="PANTHER" id="PTHR11242">
    <property type="entry name" value="ARYL HYDROCARBON RECEPTOR INTERACTING PROTEIN RELATED"/>
    <property type="match status" value="1"/>
</dbReference>
<dbReference type="InterPro" id="IPR019734">
    <property type="entry name" value="TPR_rpt"/>
</dbReference>
<proteinExistence type="predicted"/>
<dbReference type="InterPro" id="IPR046357">
    <property type="entry name" value="PPIase_dom_sf"/>
</dbReference>
<dbReference type="OrthoDB" id="5829758at2759"/>
<evidence type="ECO:0000259" key="5">
    <source>
        <dbReference type="Pfam" id="PF23322"/>
    </source>
</evidence>
<dbReference type="GO" id="GO:0003755">
    <property type="term" value="F:peptidyl-prolyl cis-trans isomerase activity"/>
    <property type="evidence" value="ECO:0007669"/>
    <property type="project" value="InterPro"/>
</dbReference>
<keyword evidence="4" id="KW-0802">TPR repeat</keyword>
<organism evidence="6 7">
    <name type="scientific">Brachionus plicatilis</name>
    <name type="common">Marine rotifer</name>
    <name type="synonym">Brachionus muelleri</name>
    <dbReference type="NCBI Taxonomy" id="10195"/>
    <lineage>
        <taxon>Eukaryota</taxon>
        <taxon>Metazoa</taxon>
        <taxon>Spiralia</taxon>
        <taxon>Gnathifera</taxon>
        <taxon>Rotifera</taxon>
        <taxon>Eurotatoria</taxon>
        <taxon>Monogononta</taxon>
        <taxon>Pseudotrocha</taxon>
        <taxon>Ploima</taxon>
        <taxon>Brachionidae</taxon>
        <taxon>Brachionus</taxon>
    </lineage>
</organism>
<sequence>MSNPDQMVMGTDAFDCGIQKRLVHAGKTPTEYVDGTKVYFHFKIVEPESGVIMDDSKKMNEKKPMELIIGKKFKIETWEKCIRTMWLNEVARFTVVKELLYDFPIAAKQLRDYYSKICESKHHKEETHHHHCCGFNIMEHGVGYQDLDEFLKKPKNLDFIFEIVKVEQPGEYKKDSWSLTEDEKIKQIPILKSNGNSLFKEKKYEEASKQYEEALGYLEQLMVKEKPNDIEWNQWNEIKIPILLNYCLCKYNLGEFYACIEHLNTILESEPNNTKALYRRAKANASIWNLSEARNDFKQCAELDPALKNDILNQLNQIDKSEALHYKKEAEKFKGRLFS</sequence>
<accession>A0A3M7T989</accession>
<evidence type="ECO:0000256" key="3">
    <source>
        <dbReference type="ARBA" id="ARBA00022737"/>
    </source>
</evidence>
<dbReference type="SUPFAM" id="SSF48452">
    <property type="entry name" value="TPR-like"/>
    <property type="match status" value="1"/>
</dbReference>
<comment type="caution">
    <text evidence="6">The sequence shown here is derived from an EMBL/GenBank/DDBJ whole genome shotgun (WGS) entry which is preliminary data.</text>
</comment>
<reference evidence="6 7" key="1">
    <citation type="journal article" date="2018" name="Sci. Rep.">
        <title>Genomic signatures of local adaptation to the degree of environmental predictability in rotifers.</title>
        <authorList>
            <person name="Franch-Gras L."/>
            <person name="Hahn C."/>
            <person name="Garcia-Roger E.M."/>
            <person name="Carmona M.J."/>
            <person name="Serra M."/>
            <person name="Gomez A."/>
        </authorList>
    </citation>
    <scope>NUCLEOTIDE SEQUENCE [LARGE SCALE GENOMIC DNA]</scope>
    <source>
        <strain evidence="6">HYR1</strain>
    </source>
</reference>
<gene>
    <name evidence="6" type="ORF">BpHYR1_029769</name>
</gene>
<evidence type="ECO:0000256" key="4">
    <source>
        <dbReference type="ARBA" id="ARBA00022803"/>
    </source>
</evidence>
<dbReference type="GO" id="GO:0005737">
    <property type="term" value="C:cytoplasm"/>
    <property type="evidence" value="ECO:0007669"/>
    <property type="project" value="UniProtKB-SubCell"/>
</dbReference>